<comment type="catalytic activity">
    <reaction evidence="1">
        <text>UDP-alpha-D-glucose = UDP-alpha-D-galactose</text>
        <dbReference type="Rhea" id="RHEA:22168"/>
        <dbReference type="ChEBI" id="CHEBI:58885"/>
        <dbReference type="ChEBI" id="CHEBI:66914"/>
        <dbReference type="EC" id="5.1.3.2"/>
    </reaction>
</comment>
<evidence type="ECO:0000313" key="9">
    <source>
        <dbReference type="EMBL" id="PRR84096.1"/>
    </source>
</evidence>
<dbReference type="EMBL" id="PVXQ01000003">
    <property type="protein sequence ID" value="PRR84096.1"/>
    <property type="molecule type" value="Genomic_DNA"/>
</dbReference>
<dbReference type="PANTHER" id="PTHR43725:SF47">
    <property type="entry name" value="UDP-GLUCOSE 4-EPIMERASE"/>
    <property type="match status" value="1"/>
</dbReference>
<proteinExistence type="inferred from homology"/>
<keyword evidence="7 9" id="KW-0413">Isomerase</keyword>
<dbReference type="InterPro" id="IPR016040">
    <property type="entry name" value="NAD(P)-bd_dom"/>
</dbReference>
<evidence type="ECO:0000256" key="5">
    <source>
        <dbReference type="ARBA" id="ARBA00018569"/>
    </source>
</evidence>
<dbReference type="SUPFAM" id="SSF51735">
    <property type="entry name" value="NAD(P)-binding Rossmann-fold domains"/>
    <property type="match status" value="1"/>
</dbReference>
<sequence>MNILVNGGAEYIGLHTYVALIEAGDIVIVADNLCNSKVETIDKIKYITNKEVTFYKIDVTDEKALDSIFSNHTFDGVIHFAGLKASVEKPLECYYNEYLLL</sequence>
<name>A0A2T0BJM7_9CLOT</name>
<dbReference type="GO" id="GO:0005996">
    <property type="term" value="P:monosaccharide metabolic process"/>
    <property type="evidence" value="ECO:0007669"/>
    <property type="project" value="TreeGrafter"/>
</dbReference>
<dbReference type="InterPro" id="IPR036291">
    <property type="entry name" value="NAD(P)-bd_dom_sf"/>
</dbReference>
<dbReference type="Proteomes" id="UP000239471">
    <property type="component" value="Unassembled WGS sequence"/>
</dbReference>
<keyword evidence="10" id="KW-1185">Reference proteome</keyword>
<evidence type="ECO:0000256" key="7">
    <source>
        <dbReference type="ARBA" id="ARBA00023235"/>
    </source>
</evidence>
<reference evidence="9 10" key="1">
    <citation type="submission" date="2018-03" db="EMBL/GenBank/DDBJ databases">
        <title>Genome sequence of Clostridium vincentii DSM 10228.</title>
        <authorList>
            <person name="Poehlein A."/>
            <person name="Daniel R."/>
        </authorList>
    </citation>
    <scope>NUCLEOTIDE SEQUENCE [LARGE SCALE GENOMIC DNA]</scope>
    <source>
        <strain evidence="9 10">DSM 10228</strain>
    </source>
</reference>
<dbReference type="OrthoDB" id="9811743at2"/>
<accession>A0A2T0BJM7</accession>
<evidence type="ECO:0000256" key="6">
    <source>
        <dbReference type="ARBA" id="ARBA00023027"/>
    </source>
</evidence>
<dbReference type="PANTHER" id="PTHR43725">
    <property type="entry name" value="UDP-GLUCOSE 4-EPIMERASE"/>
    <property type="match status" value="1"/>
</dbReference>
<dbReference type="Gene3D" id="3.40.50.720">
    <property type="entry name" value="NAD(P)-binding Rossmann-like Domain"/>
    <property type="match status" value="1"/>
</dbReference>
<evidence type="ECO:0000256" key="2">
    <source>
        <dbReference type="ARBA" id="ARBA00001911"/>
    </source>
</evidence>
<dbReference type="GO" id="GO:0005829">
    <property type="term" value="C:cytosol"/>
    <property type="evidence" value="ECO:0007669"/>
    <property type="project" value="TreeGrafter"/>
</dbReference>
<evidence type="ECO:0000256" key="1">
    <source>
        <dbReference type="ARBA" id="ARBA00000083"/>
    </source>
</evidence>
<feature type="domain" description="NAD(P)-binding" evidence="8">
    <location>
        <begin position="4"/>
        <end position="94"/>
    </location>
</feature>
<evidence type="ECO:0000313" key="10">
    <source>
        <dbReference type="Proteomes" id="UP000239471"/>
    </source>
</evidence>
<comment type="similarity">
    <text evidence="3">Belongs to the NAD(P)-dependent epimerase/dehydratase family.</text>
</comment>
<comment type="caution">
    <text evidence="9">The sequence shown here is derived from an EMBL/GenBank/DDBJ whole genome shotgun (WGS) entry which is preliminary data.</text>
</comment>
<dbReference type="GO" id="GO:0003978">
    <property type="term" value="F:UDP-glucose 4-epimerase activity"/>
    <property type="evidence" value="ECO:0007669"/>
    <property type="project" value="UniProtKB-EC"/>
</dbReference>
<dbReference type="Pfam" id="PF16363">
    <property type="entry name" value="GDP_Man_Dehyd"/>
    <property type="match status" value="1"/>
</dbReference>
<keyword evidence="6" id="KW-0520">NAD</keyword>
<comment type="cofactor">
    <cofactor evidence="2">
        <name>NAD(+)</name>
        <dbReference type="ChEBI" id="CHEBI:57540"/>
    </cofactor>
</comment>
<dbReference type="EC" id="5.1.3.2" evidence="4"/>
<evidence type="ECO:0000256" key="3">
    <source>
        <dbReference type="ARBA" id="ARBA00007637"/>
    </source>
</evidence>
<dbReference type="AlphaFoldDB" id="A0A2T0BJM7"/>
<dbReference type="RefSeq" id="WP_106058434.1">
    <property type="nucleotide sequence ID" value="NZ_PVXQ01000003.1"/>
</dbReference>
<evidence type="ECO:0000259" key="8">
    <source>
        <dbReference type="Pfam" id="PF16363"/>
    </source>
</evidence>
<evidence type="ECO:0000256" key="4">
    <source>
        <dbReference type="ARBA" id="ARBA00013189"/>
    </source>
</evidence>
<organism evidence="9 10">
    <name type="scientific">Clostridium vincentii</name>
    <dbReference type="NCBI Taxonomy" id="52704"/>
    <lineage>
        <taxon>Bacteria</taxon>
        <taxon>Bacillati</taxon>
        <taxon>Bacillota</taxon>
        <taxon>Clostridia</taxon>
        <taxon>Eubacteriales</taxon>
        <taxon>Clostridiaceae</taxon>
        <taxon>Clostridium</taxon>
    </lineage>
</organism>
<protein>
    <recommendedName>
        <fullName evidence="5">UDP-glucose 4-epimerase</fullName>
        <ecNumber evidence="4">5.1.3.2</ecNumber>
    </recommendedName>
</protein>
<gene>
    <name evidence="9" type="primary">galE_1</name>
    <name evidence="9" type="ORF">CLVI_03940</name>
</gene>